<sequence>MENTTKSKRQKTTKPCCSETCDKNELIKIPENILLEIFKYLPVKDRCVAGSVCKKWRRIVKDNSLWRHVNLLDYRLDLPKMWKVLRAHFSPCLLTMKIQGFAHTGSSKWKKASISDAMLKELSTRCPNLWHLHLHDCNTDNLSFESLPPSITSLSITYSTWQPRWFKGKHSHLPKLEHLDLSSTVRLDNYDLEDIAQWSNLKSLSLKGCYRIQGSEIEVIAKNLAALESLDVGGTCLDNLAIHHLSRHLKRLKELYVANCPGIDDSSLATITTGLLKLHILDISDCDKVTIDGLRTLTVLQDIKVLIVKGKNKLQDAEVVTLKKLFSKDIVIKT</sequence>
<dbReference type="AlphaFoldDB" id="A0AAV2IKG7"/>
<gene>
    <name evidence="2" type="ORF">GSLYS_00020153001</name>
</gene>
<reference evidence="2 3" key="1">
    <citation type="submission" date="2024-04" db="EMBL/GenBank/DDBJ databases">
        <authorList>
            <consortium name="Genoscope - CEA"/>
            <person name="William W."/>
        </authorList>
    </citation>
    <scope>NUCLEOTIDE SEQUENCE [LARGE SCALE GENOMIC DNA]</scope>
</reference>
<comment type="caution">
    <text evidence="2">The sequence shown here is derived from an EMBL/GenBank/DDBJ whole genome shotgun (WGS) entry which is preliminary data.</text>
</comment>
<dbReference type="GO" id="GO:0019005">
    <property type="term" value="C:SCF ubiquitin ligase complex"/>
    <property type="evidence" value="ECO:0007669"/>
    <property type="project" value="TreeGrafter"/>
</dbReference>
<organism evidence="2 3">
    <name type="scientific">Lymnaea stagnalis</name>
    <name type="common">Great pond snail</name>
    <name type="synonym">Helix stagnalis</name>
    <dbReference type="NCBI Taxonomy" id="6523"/>
    <lineage>
        <taxon>Eukaryota</taxon>
        <taxon>Metazoa</taxon>
        <taxon>Spiralia</taxon>
        <taxon>Lophotrochozoa</taxon>
        <taxon>Mollusca</taxon>
        <taxon>Gastropoda</taxon>
        <taxon>Heterobranchia</taxon>
        <taxon>Euthyneura</taxon>
        <taxon>Panpulmonata</taxon>
        <taxon>Hygrophila</taxon>
        <taxon>Lymnaeoidea</taxon>
        <taxon>Lymnaeidae</taxon>
        <taxon>Lymnaea</taxon>
    </lineage>
</organism>
<protein>
    <recommendedName>
        <fullName evidence="1">F-box domain-containing protein</fullName>
    </recommendedName>
</protein>
<name>A0AAV2IKG7_LYMST</name>
<proteinExistence type="predicted"/>
<dbReference type="GO" id="GO:0031146">
    <property type="term" value="P:SCF-dependent proteasomal ubiquitin-dependent protein catabolic process"/>
    <property type="evidence" value="ECO:0007669"/>
    <property type="project" value="TreeGrafter"/>
</dbReference>
<dbReference type="InterPro" id="IPR001810">
    <property type="entry name" value="F-box_dom"/>
</dbReference>
<dbReference type="PANTHER" id="PTHR13318:SF95">
    <property type="entry name" value="F-BOX PROTEIN YLR352W"/>
    <property type="match status" value="1"/>
</dbReference>
<dbReference type="PROSITE" id="PS50181">
    <property type="entry name" value="FBOX"/>
    <property type="match status" value="1"/>
</dbReference>
<keyword evidence="3" id="KW-1185">Reference proteome</keyword>
<evidence type="ECO:0000313" key="3">
    <source>
        <dbReference type="Proteomes" id="UP001497497"/>
    </source>
</evidence>
<dbReference type="Gene3D" id="3.80.10.10">
    <property type="entry name" value="Ribonuclease Inhibitor"/>
    <property type="match status" value="1"/>
</dbReference>
<dbReference type="EMBL" id="CAXITT010000853">
    <property type="protein sequence ID" value="CAL1546776.1"/>
    <property type="molecule type" value="Genomic_DNA"/>
</dbReference>
<evidence type="ECO:0000259" key="1">
    <source>
        <dbReference type="PROSITE" id="PS50181"/>
    </source>
</evidence>
<dbReference type="InterPro" id="IPR006553">
    <property type="entry name" value="Leu-rich_rpt_Cys-con_subtyp"/>
</dbReference>
<evidence type="ECO:0000313" key="2">
    <source>
        <dbReference type="EMBL" id="CAL1546776.1"/>
    </source>
</evidence>
<dbReference type="Pfam" id="PF12937">
    <property type="entry name" value="F-box-like"/>
    <property type="match status" value="1"/>
</dbReference>
<accession>A0AAV2IKG7</accession>
<dbReference type="SUPFAM" id="SSF52047">
    <property type="entry name" value="RNI-like"/>
    <property type="match status" value="1"/>
</dbReference>
<dbReference type="Proteomes" id="UP001497497">
    <property type="component" value="Unassembled WGS sequence"/>
</dbReference>
<dbReference type="PANTHER" id="PTHR13318">
    <property type="entry name" value="PARTNER OF PAIRED, ISOFORM B-RELATED"/>
    <property type="match status" value="1"/>
</dbReference>
<dbReference type="InterPro" id="IPR032675">
    <property type="entry name" value="LRR_dom_sf"/>
</dbReference>
<dbReference type="SMART" id="SM00367">
    <property type="entry name" value="LRR_CC"/>
    <property type="match status" value="4"/>
</dbReference>
<dbReference type="SMART" id="SM00256">
    <property type="entry name" value="FBOX"/>
    <property type="match status" value="1"/>
</dbReference>
<feature type="domain" description="F-box" evidence="1">
    <location>
        <begin position="23"/>
        <end position="69"/>
    </location>
</feature>